<proteinExistence type="predicted"/>
<organism evidence="2 3">
    <name type="scientific">Branchiostoma lanceolatum</name>
    <name type="common">Common lancelet</name>
    <name type="synonym">Amphioxus lanceolatum</name>
    <dbReference type="NCBI Taxonomy" id="7740"/>
    <lineage>
        <taxon>Eukaryota</taxon>
        <taxon>Metazoa</taxon>
        <taxon>Chordata</taxon>
        <taxon>Cephalochordata</taxon>
        <taxon>Leptocardii</taxon>
        <taxon>Amphioxiformes</taxon>
        <taxon>Branchiostomatidae</taxon>
        <taxon>Branchiostoma</taxon>
    </lineage>
</organism>
<dbReference type="Proteomes" id="UP000838412">
    <property type="component" value="Chromosome 11"/>
</dbReference>
<reference evidence="2" key="1">
    <citation type="submission" date="2022-01" db="EMBL/GenBank/DDBJ databases">
        <authorList>
            <person name="Braso-Vives M."/>
        </authorList>
    </citation>
    <scope>NUCLEOTIDE SEQUENCE</scope>
</reference>
<gene>
    <name evidence="2" type="primary">Hypp5846</name>
    <name evidence="2" type="ORF">BLAG_LOCUS3821</name>
</gene>
<evidence type="ECO:0000313" key="2">
    <source>
        <dbReference type="EMBL" id="CAH1239562.1"/>
    </source>
</evidence>
<keyword evidence="3" id="KW-1185">Reference proteome</keyword>
<protein>
    <submittedName>
        <fullName evidence="2">Hypp5846 protein</fullName>
    </submittedName>
</protein>
<evidence type="ECO:0000313" key="3">
    <source>
        <dbReference type="Proteomes" id="UP000838412"/>
    </source>
</evidence>
<dbReference type="AlphaFoldDB" id="A0A8J9VRY7"/>
<feature type="region of interest" description="Disordered" evidence="1">
    <location>
        <begin position="594"/>
        <end position="677"/>
    </location>
</feature>
<dbReference type="PANTHER" id="PTHR31424:SF5">
    <property type="entry name" value="APPLE DOMAIN-CONTAINING PROTEIN"/>
    <property type="match status" value="1"/>
</dbReference>
<accession>A0A8J9VRY7</accession>
<feature type="compositionally biased region" description="Acidic residues" evidence="1">
    <location>
        <begin position="623"/>
        <end position="664"/>
    </location>
</feature>
<dbReference type="PANTHER" id="PTHR31424">
    <property type="entry name" value="PROTEIN CBG23806"/>
    <property type="match status" value="1"/>
</dbReference>
<name>A0A8J9VRY7_BRALA</name>
<sequence length="677" mass="77484">MKISICTFNFQVTFKTEDGVTVEVDWPMGNFDRRGQPLQSNRVPSRGYRRQTAETKDLVQWCVHYKDQATVSDVSWHELHMKFNKVIPPLSWIQQERWKQNDFIPYQLEENARDGNGASRSPRDVITRYLMMPSNSHLIAEDEPVVSFRYGLDGRPQAKNTTIGAVMACITPVRDIEEARKVPRLVRDEFCVFLYSGKEDYEEQVRVGSRVFQEMNDLQENGLDLIIGHDEDGQEIRKHVKINWYIVSDWKALAEMMGIVGPTGHYFCILCYCTKDTISQFRQDYPLRSLEEARRSLADRRDTRGHRHLPVMKIPWGNVIGDTMHRDQRIGGKLLTQFIGWCIDQGVTELLEQAFREIGISTFYIRREATREGPSTYKWKTLSAKELKKAVRLLPDKMPHIIKDIGSVGAVRRIDSLTGPQLRTILRSKGVEVPHVNSERQARLKNLLGGAETVSMPGHAGEEDGSPEIKVEDIQKIWREFTRITDIPRNPELHASYKEAAKAWCENFRDTTYVEDCTPYIHYLGCHAADQLANHPFLHYINCETIEKKNHIQTRRYHLASQKGGGRTRSKWAEQLMQMENRELYAALHGIGQRKKRKYTKRAQPQDPDQGYGRASSSNSESGSDDSESGSDDSESGSDDSDDGDADQADAGVDGDESDDDRDDDDRIAYDGEEDDV</sequence>
<dbReference type="EMBL" id="OV696696">
    <property type="protein sequence ID" value="CAH1239562.1"/>
    <property type="molecule type" value="Genomic_DNA"/>
</dbReference>
<dbReference type="OrthoDB" id="6152204at2759"/>
<evidence type="ECO:0000256" key="1">
    <source>
        <dbReference type="SAM" id="MobiDB-lite"/>
    </source>
</evidence>